<evidence type="ECO:0000313" key="7">
    <source>
        <dbReference type="Proteomes" id="UP001161017"/>
    </source>
</evidence>
<comment type="similarity">
    <text evidence="1">Belongs to the oxygen-dependent FAD-linked oxidoreductase family.</text>
</comment>
<dbReference type="InterPro" id="IPR006094">
    <property type="entry name" value="Oxid_FAD_bind_N"/>
</dbReference>
<dbReference type="EMBL" id="JAPUFD010000003">
    <property type="protein sequence ID" value="MDI1486279.1"/>
    <property type="molecule type" value="Genomic_DNA"/>
</dbReference>
<evidence type="ECO:0000256" key="4">
    <source>
        <dbReference type="ARBA" id="ARBA00023002"/>
    </source>
</evidence>
<organism evidence="6 7">
    <name type="scientific">Ramalina farinacea</name>
    <dbReference type="NCBI Taxonomy" id="258253"/>
    <lineage>
        <taxon>Eukaryota</taxon>
        <taxon>Fungi</taxon>
        <taxon>Dikarya</taxon>
        <taxon>Ascomycota</taxon>
        <taxon>Pezizomycotina</taxon>
        <taxon>Lecanoromycetes</taxon>
        <taxon>OSLEUM clade</taxon>
        <taxon>Lecanoromycetidae</taxon>
        <taxon>Lecanorales</taxon>
        <taxon>Lecanorineae</taxon>
        <taxon>Ramalinaceae</taxon>
        <taxon>Ramalina</taxon>
    </lineage>
</organism>
<evidence type="ECO:0000256" key="2">
    <source>
        <dbReference type="ARBA" id="ARBA00022630"/>
    </source>
</evidence>
<gene>
    <name evidence="6" type="ORF">OHK93_005505</name>
</gene>
<dbReference type="PANTHER" id="PTHR42973">
    <property type="entry name" value="BINDING OXIDOREDUCTASE, PUTATIVE (AFU_ORTHOLOGUE AFUA_1G17690)-RELATED"/>
    <property type="match status" value="1"/>
</dbReference>
<evidence type="ECO:0000313" key="6">
    <source>
        <dbReference type="EMBL" id="MDI1486279.1"/>
    </source>
</evidence>
<evidence type="ECO:0000256" key="1">
    <source>
        <dbReference type="ARBA" id="ARBA00005466"/>
    </source>
</evidence>
<dbReference type="PROSITE" id="PS51387">
    <property type="entry name" value="FAD_PCMH"/>
    <property type="match status" value="1"/>
</dbReference>
<dbReference type="GO" id="GO:0071949">
    <property type="term" value="F:FAD binding"/>
    <property type="evidence" value="ECO:0007669"/>
    <property type="project" value="InterPro"/>
</dbReference>
<keyword evidence="2" id="KW-0285">Flavoprotein</keyword>
<dbReference type="InterPro" id="IPR050416">
    <property type="entry name" value="FAD-linked_Oxidoreductase"/>
</dbReference>
<comment type="caution">
    <text evidence="6">The sequence shown here is derived from an EMBL/GenBank/DDBJ whole genome shotgun (WGS) entry which is preliminary data.</text>
</comment>
<dbReference type="InterPro" id="IPR016166">
    <property type="entry name" value="FAD-bd_PCMH"/>
</dbReference>
<sequence>MEQHVSSLSHALPGKVFLSKDQEYTESLASYFSAQESHLKPACIIRPQSTADVATIVSYLVQANKSHGIGSVKFAIRSGGHACIAESANLSDGVTIDLRSLNTIELNDDSQVCIGTGASWGEVIRKLEPLGLAVPGGRHSQVGVGGLTLGGGLSHFSSHIGLVCDNVLEYEVVLASGTIVKATENDSEYGDLFRALRGGSNNFGIITQFTFRTFRQGRMWGGTLMHSIETREKQLQAFYNYANNPSPDPNASLIHSVGMSAERGSGVVNSVVYTKPESEPAVIKPFLDLKPTLMNTLRELSLTELTREQDAFNENGLCQIMISTTYYLDLPLLNQTYDLWRRSYDAVQTFAGIMWSISYQLITPTVISRSPFLQQAIPTLSTNNNRPLVVAQLCGTWKELKDAAAVEAVGKELIHDINVAAEKDGKQTGYIYLNYSHAGQNVFGEGKRKQWLQEVSRKYDPEGIFQRCVTGGIKLF</sequence>
<keyword evidence="7" id="KW-1185">Reference proteome</keyword>
<dbReference type="Proteomes" id="UP001161017">
    <property type="component" value="Unassembled WGS sequence"/>
</dbReference>
<evidence type="ECO:0000259" key="5">
    <source>
        <dbReference type="PROSITE" id="PS51387"/>
    </source>
</evidence>
<dbReference type="Gene3D" id="3.30.43.10">
    <property type="entry name" value="Uridine Diphospho-n-acetylenolpyruvylglucosamine Reductase, domain 2"/>
    <property type="match status" value="1"/>
</dbReference>
<dbReference type="InterPro" id="IPR016167">
    <property type="entry name" value="FAD-bd_PCMH_sub1"/>
</dbReference>
<dbReference type="PANTHER" id="PTHR42973:SF22">
    <property type="entry name" value="FAD-BINDING PCMH-TYPE DOMAIN-CONTAINING PROTEIN-RELATED"/>
    <property type="match status" value="1"/>
</dbReference>
<keyword evidence="3" id="KW-0274">FAD</keyword>
<dbReference type="SUPFAM" id="SSF56176">
    <property type="entry name" value="FAD-binding/transporter-associated domain-like"/>
    <property type="match status" value="1"/>
</dbReference>
<proteinExistence type="inferred from homology"/>
<name>A0AA43QII9_9LECA</name>
<dbReference type="GO" id="GO:0016491">
    <property type="term" value="F:oxidoreductase activity"/>
    <property type="evidence" value="ECO:0007669"/>
    <property type="project" value="UniProtKB-KW"/>
</dbReference>
<dbReference type="Gene3D" id="3.40.462.20">
    <property type="match status" value="1"/>
</dbReference>
<feature type="domain" description="FAD-binding PCMH-type" evidence="5">
    <location>
        <begin position="37"/>
        <end position="216"/>
    </location>
</feature>
<keyword evidence="4" id="KW-0560">Oxidoreductase</keyword>
<dbReference type="Pfam" id="PF01565">
    <property type="entry name" value="FAD_binding_4"/>
    <property type="match status" value="1"/>
</dbReference>
<dbReference type="InterPro" id="IPR036318">
    <property type="entry name" value="FAD-bd_PCMH-like_sf"/>
</dbReference>
<accession>A0AA43QII9</accession>
<dbReference type="AlphaFoldDB" id="A0AA43QII9"/>
<evidence type="ECO:0000256" key="3">
    <source>
        <dbReference type="ARBA" id="ARBA00022827"/>
    </source>
</evidence>
<protein>
    <recommendedName>
        <fullName evidence="5">FAD-binding PCMH-type domain-containing protein</fullName>
    </recommendedName>
</protein>
<dbReference type="InterPro" id="IPR016169">
    <property type="entry name" value="FAD-bd_PCMH_sub2"/>
</dbReference>
<dbReference type="Gene3D" id="3.30.465.10">
    <property type="match status" value="1"/>
</dbReference>
<reference evidence="6" key="1">
    <citation type="journal article" date="2023" name="Genome Biol. Evol.">
        <title>First Whole Genome Sequence and Flow Cytometry Genome Size Data for the Lichen-Forming Fungus Ramalina farinacea (Ascomycota).</title>
        <authorList>
            <person name="Llewellyn T."/>
            <person name="Mian S."/>
            <person name="Hill R."/>
            <person name="Leitch I.J."/>
            <person name="Gaya E."/>
        </authorList>
    </citation>
    <scope>NUCLEOTIDE SEQUENCE</scope>
    <source>
        <strain evidence="6">LIQ254RAFAR</strain>
    </source>
</reference>